<dbReference type="Proteomes" id="UP000316855">
    <property type="component" value="Chromosome"/>
</dbReference>
<dbReference type="KEGG" id="gax:Pan161_14620"/>
<evidence type="ECO:0000313" key="3">
    <source>
        <dbReference type="Proteomes" id="UP000316855"/>
    </source>
</evidence>
<dbReference type="RefSeq" id="WP_145225377.1">
    <property type="nucleotide sequence ID" value="NZ_CP036343.1"/>
</dbReference>
<reference evidence="2 3" key="1">
    <citation type="submission" date="2019-02" db="EMBL/GenBank/DDBJ databases">
        <title>Deep-cultivation of Planctomycetes and their phenomic and genomic characterization uncovers novel biology.</title>
        <authorList>
            <person name="Wiegand S."/>
            <person name="Jogler M."/>
            <person name="Boedeker C."/>
            <person name="Pinto D."/>
            <person name="Vollmers J."/>
            <person name="Rivas-Marin E."/>
            <person name="Kohn T."/>
            <person name="Peeters S.H."/>
            <person name="Heuer A."/>
            <person name="Rast P."/>
            <person name="Oberbeckmann S."/>
            <person name="Bunk B."/>
            <person name="Jeske O."/>
            <person name="Meyerdierks A."/>
            <person name="Storesund J.E."/>
            <person name="Kallscheuer N."/>
            <person name="Luecker S."/>
            <person name="Lage O.M."/>
            <person name="Pohl T."/>
            <person name="Merkel B.J."/>
            <person name="Hornburger P."/>
            <person name="Mueller R.-W."/>
            <person name="Bruemmer F."/>
            <person name="Labrenz M."/>
            <person name="Spormann A.M."/>
            <person name="Op den Camp H."/>
            <person name="Overmann J."/>
            <person name="Amann R."/>
            <person name="Jetten M.S.M."/>
            <person name="Mascher T."/>
            <person name="Medema M.H."/>
            <person name="Devos D.P."/>
            <person name="Kaster A.-K."/>
            <person name="Ovreas L."/>
            <person name="Rohde M."/>
            <person name="Galperin M.Y."/>
            <person name="Jogler C."/>
        </authorList>
    </citation>
    <scope>NUCLEOTIDE SEQUENCE [LARGE SCALE GENOMIC DNA]</scope>
    <source>
        <strain evidence="2 3">Pan161</strain>
    </source>
</reference>
<accession>A0A517VA13</accession>
<dbReference type="NCBIfam" id="NF012209">
    <property type="entry name" value="LEPR-8K"/>
    <property type="match status" value="1"/>
</dbReference>
<gene>
    <name evidence="2" type="ORF">Pan161_14620</name>
</gene>
<evidence type="ECO:0000313" key="2">
    <source>
        <dbReference type="EMBL" id="QDT89829.1"/>
    </source>
</evidence>
<dbReference type="InterPro" id="IPR053786">
    <property type="entry name" value="LEPRxLL_CS"/>
</dbReference>
<sequence>MTHKNFMKNLRKRSRRHANKRNRRNAGRQQVQIEQLEPRLLLTADLSANRLEMLLDQHSPEDFTEGLNAFIGGLENLEIGVQSGPTLGELLARKMDPS</sequence>
<organism evidence="2 3">
    <name type="scientific">Gimesia algae</name>
    <dbReference type="NCBI Taxonomy" id="2527971"/>
    <lineage>
        <taxon>Bacteria</taxon>
        <taxon>Pseudomonadati</taxon>
        <taxon>Planctomycetota</taxon>
        <taxon>Planctomycetia</taxon>
        <taxon>Planctomycetales</taxon>
        <taxon>Planctomycetaceae</taxon>
        <taxon>Gimesia</taxon>
    </lineage>
</organism>
<feature type="region of interest" description="Disordered" evidence="1">
    <location>
        <begin position="1"/>
        <end position="32"/>
    </location>
</feature>
<dbReference type="EMBL" id="CP036343">
    <property type="protein sequence ID" value="QDT89829.1"/>
    <property type="molecule type" value="Genomic_DNA"/>
</dbReference>
<feature type="compositionally biased region" description="Basic residues" evidence="1">
    <location>
        <begin position="1"/>
        <end position="26"/>
    </location>
</feature>
<evidence type="ECO:0000256" key="1">
    <source>
        <dbReference type="SAM" id="MobiDB-lite"/>
    </source>
</evidence>
<proteinExistence type="predicted"/>
<protein>
    <submittedName>
        <fullName evidence="2">Uncharacterized protein</fullName>
    </submittedName>
</protein>
<keyword evidence="3" id="KW-1185">Reference proteome</keyword>
<dbReference type="AlphaFoldDB" id="A0A517VA13"/>
<name>A0A517VA13_9PLAN</name>